<reference evidence="1 2" key="2">
    <citation type="submission" date="2018-11" db="EMBL/GenBank/DDBJ databases">
        <authorList>
            <consortium name="Pathogen Informatics"/>
        </authorList>
    </citation>
    <scope>NUCLEOTIDE SEQUENCE [LARGE SCALE GENOMIC DNA]</scope>
    <source>
        <strain evidence="1 2">MHpl1</strain>
    </source>
</reference>
<dbReference type="OrthoDB" id="5823144at2759"/>
<dbReference type="AlphaFoldDB" id="A0A0N4WG68"/>
<accession>A0A0N4WG68</accession>
<organism evidence="3">
    <name type="scientific">Haemonchus placei</name>
    <name type="common">Barber's pole worm</name>
    <dbReference type="NCBI Taxonomy" id="6290"/>
    <lineage>
        <taxon>Eukaryota</taxon>
        <taxon>Metazoa</taxon>
        <taxon>Ecdysozoa</taxon>
        <taxon>Nematoda</taxon>
        <taxon>Chromadorea</taxon>
        <taxon>Rhabditida</taxon>
        <taxon>Rhabditina</taxon>
        <taxon>Rhabditomorpha</taxon>
        <taxon>Strongyloidea</taxon>
        <taxon>Trichostrongylidae</taxon>
        <taxon>Haemonchus</taxon>
    </lineage>
</organism>
<evidence type="ECO:0000313" key="3">
    <source>
        <dbReference type="WBParaSite" id="HPLM_0000977801-mRNA-1"/>
    </source>
</evidence>
<sequence>MDMGVTWWAVPYEIDHINVNRKFCLTGAAAVPKFYMGIRSPNTVVILDRFASLASLWEDPVSDNDNIDEEYDRLVEHLHDSTGKAERFAAALENIKHHMEWETAATYIISALQMTSCL</sequence>
<keyword evidence="2" id="KW-1185">Reference proteome</keyword>
<protein>
    <submittedName>
        <fullName evidence="3">CAP10 domain-containing protein</fullName>
    </submittedName>
</protein>
<name>A0A0N4WG68_HAEPC</name>
<dbReference type="Proteomes" id="UP000268014">
    <property type="component" value="Unassembled WGS sequence"/>
</dbReference>
<evidence type="ECO:0000313" key="1">
    <source>
        <dbReference type="EMBL" id="VDO38347.1"/>
    </source>
</evidence>
<reference evidence="3" key="1">
    <citation type="submission" date="2017-02" db="UniProtKB">
        <authorList>
            <consortium name="WormBaseParasite"/>
        </authorList>
    </citation>
    <scope>IDENTIFICATION</scope>
</reference>
<proteinExistence type="predicted"/>
<dbReference type="WBParaSite" id="HPLM_0000977801-mRNA-1">
    <property type="protein sequence ID" value="HPLM_0000977801-mRNA-1"/>
    <property type="gene ID" value="HPLM_0000977801"/>
</dbReference>
<gene>
    <name evidence="1" type="ORF">HPLM_LOCUS9770</name>
</gene>
<evidence type="ECO:0000313" key="2">
    <source>
        <dbReference type="Proteomes" id="UP000268014"/>
    </source>
</evidence>
<dbReference type="OMA" id="WRESCEV"/>
<dbReference type="EMBL" id="UZAF01017139">
    <property type="protein sequence ID" value="VDO38347.1"/>
    <property type="molecule type" value="Genomic_DNA"/>
</dbReference>